<comment type="caution">
    <text evidence="2">The sequence shown here is derived from an EMBL/GenBank/DDBJ whole genome shotgun (WGS) entry which is preliminary data.</text>
</comment>
<keyword evidence="1" id="KW-0732">Signal</keyword>
<name>A0A9X0HJ93_SOLP1</name>
<dbReference type="AlphaFoldDB" id="A0A9X0HJ93"/>
<feature type="chain" id="PRO_5040778710" evidence="1">
    <location>
        <begin position="27"/>
        <end position="63"/>
    </location>
</feature>
<keyword evidence="3" id="KW-1185">Reference proteome</keyword>
<evidence type="ECO:0000313" key="2">
    <source>
        <dbReference type="EMBL" id="KUG06869.1"/>
    </source>
</evidence>
<dbReference type="Proteomes" id="UP000054223">
    <property type="component" value="Unassembled WGS sequence"/>
</dbReference>
<accession>A0A9X0HJ93</accession>
<gene>
    <name evidence="2" type="ORF">ASU33_05970</name>
</gene>
<reference evidence="2 3" key="1">
    <citation type="submission" date="2015-11" db="EMBL/GenBank/DDBJ databases">
        <title>Solirubrum puertoriconensis gen. nov. an environmental bacteria isolated in Puerto Rico.</title>
        <authorList>
            <person name="Cuebas-Irizarry M.F."/>
            <person name="Montalvo-Rodriguez R."/>
        </authorList>
    </citation>
    <scope>NUCLEOTIDE SEQUENCE [LARGE SCALE GENOMIC DNA]</scope>
    <source>
        <strain evidence="2 3">MC1A</strain>
    </source>
</reference>
<organism evidence="2 3">
    <name type="scientific">Solirubrum puertoriconensis</name>
    <dbReference type="NCBI Taxonomy" id="1751427"/>
    <lineage>
        <taxon>Bacteria</taxon>
        <taxon>Pseudomonadati</taxon>
        <taxon>Bacteroidota</taxon>
        <taxon>Cytophagia</taxon>
        <taxon>Cytophagales</taxon>
    </lineage>
</organism>
<feature type="signal peptide" evidence="1">
    <location>
        <begin position="1"/>
        <end position="26"/>
    </location>
</feature>
<evidence type="ECO:0000313" key="3">
    <source>
        <dbReference type="Proteomes" id="UP000054223"/>
    </source>
</evidence>
<proteinExistence type="predicted"/>
<sequence>MRNAFRTLSFVLVLLTLAASAAPAVADTPASKAMRKGQRYTHRPYYKQYRHGKVWNLLFARKS</sequence>
<protein>
    <submittedName>
        <fullName evidence="2">Uncharacterized protein</fullName>
    </submittedName>
</protein>
<dbReference type="EMBL" id="LNAL01000008">
    <property type="protein sequence ID" value="KUG06869.1"/>
    <property type="molecule type" value="Genomic_DNA"/>
</dbReference>
<evidence type="ECO:0000256" key="1">
    <source>
        <dbReference type="SAM" id="SignalP"/>
    </source>
</evidence>
<dbReference type="RefSeq" id="WP_059072563.1">
    <property type="nucleotide sequence ID" value="NZ_LNAL01000008.1"/>
</dbReference>